<dbReference type="AlphaFoldDB" id="A0A5P9NGL4"/>
<dbReference type="Proteomes" id="UP000326287">
    <property type="component" value="Chromosome"/>
</dbReference>
<dbReference type="InterPro" id="IPR024266">
    <property type="entry name" value="DUF3806"/>
</dbReference>
<evidence type="ECO:0000313" key="3">
    <source>
        <dbReference type="EMBL" id="QFU74921.1"/>
    </source>
</evidence>
<dbReference type="RefSeq" id="WP_152661028.1">
    <property type="nucleotide sequence ID" value="NZ_CP036422.1"/>
</dbReference>
<keyword evidence="1" id="KW-0732">Signal</keyword>
<reference evidence="3 4" key="1">
    <citation type="submission" date="2019-02" db="EMBL/GenBank/DDBJ databases">
        <authorList>
            <person name="Li S.-H."/>
        </authorList>
    </citation>
    <scope>NUCLEOTIDE SEQUENCE [LARGE SCALE GENOMIC DNA]</scope>
    <source>
        <strain evidence="3 4">IMCC14385</strain>
    </source>
</reference>
<feature type="domain" description="DUF3806" evidence="2">
    <location>
        <begin position="66"/>
        <end position="150"/>
    </location>
</feature>
<organism evidence="3 4">
    <name type="scientific">Halioglobus maricola</name>
    <dbReference type="NCBI Taxonomy" id="2601894"/>
    <lineage>
        <taxon>Bacteria</taxon>
        <taxon>Pseudomonadati</taxon>
        <taxon>Pseudomonadota</taxon>
        <taxon>Gammaproteobacteria</taxon>
        <taxon>Cellvibrionales</taxon>
        <taxon>Halieaceae</taxon>
        <taxon>Halioglobus</taxon>
    </lineage>
</organism>
<sequence>MHRAIKTFLLAAALSIFPVLSHSQDDLRISEMSKLDLGYMQQQRDLIGTLVASEYGRRFQQVKPNDLELLQRILDDELVGPDQTRELQAMGVVMGDLLANELDLHWVIYEDRLGRSRALRYRETDAYLFPMTMIARRHEAGNTESVEDIYARAEAAMRSAMPPLPYH</sequence>
<feature type="signal peptide" evidence="1">
    <location>
        <begin position="1"/>
        <end position="21"/>
    </location>
</feature>
<name>A0A5P9NGL4_9GAMM</name>
<evidence type="ECO:0000256" key="1">
    <source>
        <dbReference type="SAM" id="SignalP"/>
    </source>
</evidence>
<evidence type="ECO:0000259" key="2">
    <source>
        <dbReference type="Pfam" id="PF12713"/>
    </source>
</evidence>
<protein>
    <submittedName>
        <fullName evidence="3">DUF3806 domain-containing protein</fullName>
    </submittedName>
</protein>
<dbReference type="EMBL" id="CP036422">
    <property type="protein sequence ID" value="QFU74921.1"/>
    <property type="molecule type" value="Genomic_DNA"/>
</dbReference>
<accession>A0A5P9NGL4</accession>
<feature type="chain" id="PRO_5025063578" evidence="1">
    <location>
        <begin position="22"/>
        <end position="167"/>
    </location>
</feature>
<dbReference type="Pfam" id="PF12713">
    <property type="entry name" value="DUF3806"/>
    <property type="match status" value="1"/>
</dbReference>
<proteinExistence type="predicted"/>
<keyword evidence="4" id="KW-1185">Reference proteome</keyword>
<gene>
    <name evidence="3" type="ORF">EY643_04280</name>
</gene>
<dbReference type="Gene3D" id="1.20.120.1090">
    <property type="match status" value="1"/>
</dbReference>
<evidence type="ECO:0000313" key="4">
    <source>
        <dbReference type="Proteomes" id="UP000326287"/>
    </source>
</evidence>
<dbReference type="KEGG" id="halc:EY643_04280"/>
<dbReference type="OrthoDB" id="8781168at2"/>